<reference evidence="3" key="1">
    <citation type="submission" date="2022-06" db="EMBL/GenBank/DDBJ databases">
        <title>Complete genome sequences of two strains of the flax pathogen Septoria linicola.</title>
        <authorList>
            <person name="Lapalu N."/>
            <person name="Simon A."/>
            <person name="Demenou B."/>
            <person name="Paumier D."/>
            <person name="Guillot M.-P."/>
            <person name="Gout L."/>
            <person name="Valade R."/>
        </authorList>
    </citation>
    <scope>NUCLEOTIDE SEQUENCE</scope>
    <source>
        <strain evidence="3">SE15195</strain>
    </source>
</reference>
<keyword evidence="4" id="KW-1185">Reference proteome</keyword>
<dbReference type="AlphaFoldDB" id="A0A9Q9ATI1"/>
<evidence type="ECO:0000313" key="4">
    <source>
        <dbReference type="Proteomes" id="UP001056384"/>
    </source>
</evidence>
<feature type="compositionally biased region" description="Low complexity" evidence="1">
    <location>
        <begin position="130"/>
        <end position="152"/>
    </location>
</feature>
<evidence type="ECO:0000256" key="1">
    <source>
        <dbReference type="SAM" id="MobiDB-lite"/>
    </source>
</evidence>
<proteinExistence type="predicted"/>
<dbReference type="EMBL" id="CP099423">
    <property type="protein sequence ID" value="USW54860.1"/>
    <property type="molecule type" value="Genomic_DNA"/>
</dbReference>
<protein>
    <submittedName>
        <fullName evidence="3">Uncharacterized protein</fullName>
    </submittedName>
</protein>
<feature type="signal peptide" evidence="2">
    <location>
        <begin position="1"/>
        <end position="23"/>
    </location>
</feature>
<name>A0A9Q9ATI1_9PEZI</name>
<accession>A0A9Q9ATI1</accession>
<feature type="chain" id="PRO_5040227458" evidence="2">
    <location>
        <begin position="24"/>
        <end position="159"/>
    </location>
</feature>
<evidence type="ECO:0000313" key="3">
    <source>
        <dbReference type="EMBL" id="USW54860.1"/>
    </source>
</evidence>
<gene>
    <name evidence="3" type="ORF">Slin15195_G081790</name>
</gene>
<feature type="region of interest" description="Disordered" evidence="1">
    <location>
        <begin position="124"/>
        <end position="159"/>
    </location>
</feature>
<evidence type="ECO:0000256" key="2">
    <source>
        <dbReference type="SAM" id="SignalP"/>
    </source>
</evidence>
<dbReference type="Proteomes" id="UP001056384">
    <property type="component" value="Chromosome 6"/>
</dbReference>
<organism evidence="3 4">
    <name type="scientific">Septoria linicola</name>
    <dbReference type="NCBI Taxonomy" id="215465"/>
    <lineage>
        <taxon>Eukaryota</taxon>
        <taxon>Fungi</taxon>
        <taxon>Dikarya</taxon>
        <taxon>Ascomycota</taxon>
        <taxon>Pezizomycotina</taxon>
        <taxon>Dothideomycetes</taxon>
        <taxon>Dothideomycetidae</taxon>
        <taxon>Mycosphaerellales</taxon>
        <taxon>Mycosphaerellaceae</taxon>
        <taxon>Septoria</taxon>
    </lineage>
</organism>
<keyword evidence="2" id="KW-0732">Signal</keyword>
<sequence length="159" mass="17008">MRPSVYVVLWATAVAGLPSSGCGDGEVPDVLAVLAGFGKRRRKRQSEWSWYSGYYNNQPAEEVHWTNPSRNPFDICETPEGKQLGAQCTGGSISADHTDGWYTDHTDVHFTSWTMGPPDKQGWNPFAPVSNTAGRTGTSGASRASTTANSGTLPVTNGG</sequence>